<evidence type="ECO:0000313" key="3">
    <source>
        <dbReference type="EMBL" id="GAA3385797.1"/>
    </source>
</evidence>
<evidence type="ECO:0000256" key="2">
    <source>
        <dbReference type="SAM" id="Phobius"/>
    </source>
</evidence>
<keyword evidence="2" id="KW-1133">Transmembrane helix</keyword>
<feature type="compositionally biased region" description="Basic and acidic residues" evidence="1">
    <location>
        <begin position="369"/>
        <end position="405"/>
    </location>
</feature>
<feature type="transmembrane region" description="Helical" evidence="2">
    <location>
        <begin position="292"/>
        <end position="315"/>
    </location>
</feature>
<feature type="compositionally biased region" description="Acidic residues" evidence="1">
    <location>
        <begin position="18"/>
        <end position="28"/>
    </location>
</feature>
<accession>A0ABP6SV52</accession>
<evidence type="ECO:0000256" key="1">
    <source>
        <dbReference type="SAM" id="MobiDB-lite"/>
    </source>
</evidence>
<organism evidence="3 4">
    <name type="scientific">Cryptosporangium minutisporangium</name>
    <dbReference type="NCBI Taxonomy" id="113569"/>
    <lineage>
        <taxon>Bacteria</taxon>
        <taxon>Bacillati</taxon>
        <taxon>Actinomycetota</taxon>
        <taxon>Actinomycetes</taxon>
        <taxon>Cryptosporangiales</taxon>
        <taxon>Cryptosporangiaceae</taxon>
        <taxon>Cryptosporangium</taxon>
    </lineage>
</organism>
<dbReference type="RefSeq" id="WP_345727804.1">
    <property type="nucleotide sequence ID" value="NZ_JBHMDE010000038.1"/>
</dbReference>
<dbReference type="EMBL" id="BAAAYN010000012">
    <property type="protein sequence ID" value="GAA3385797.1"/>
    <property type="molecule type" value="Genomic_DNA"/>
</dbReference>
<protein>
    <recommendedName>
        <fullName evidence="5">Lytic transglycosylase domain-containing protein</fullName>
    </recommendedName>
</protein>
<feature type="compositionally biased region" description="Low complexity" evidence="1">
    <location>
        <begin position="77"/>
        <end position="102"/>
    </location>
</feature>
<keyword evidence="4" id="KW-1185">Reference proteome</keyword>
<keyword evidence="2" id="KW-0472">Membrane</keyword>
<gene>
    <name evidence="3" type="ORF">GCM10020369_20730</name>
</gene>
<feature type="compositionally biased region" description="Basic and acidic residues" evidence="1">
    <location>
        <begin position="110"/>
        <end position="129"/>
    </location>
</feature>
<sequence length="529" mass="56879">MTYRLRDDQEYGAGGWDGPEDTSGDQGDDLPGRRRPGAPRSGSHSSDYAGSEQYTYQRPDDWAPRARRRYADSFDEPTAATPAAGAPIQTPPNSMSANPAPSVDWWGRSSETDSRDGAAARSFSWREQETVDGYAPPRQDDRSAESYDGYGGVNYDRANYGGRNYEEPSFGGRNFESPKDETPSWDAKPWGVGRGAEGSAWDADALRAAAGVPYRESSRDADDTAQLPPARTSALPPVPPAYGIPGQRRPAGYGPDADTEFRGAERLQAAADAEVPIAPPADPKRSLPRKHLILRIAAVMVLVFSAAIGVAVTVLRDTDPDTVQVKEELKADVPVTVATPPPDTGTEQDKPVGAEIQQKQAQQQALDAARSRAADKAEAAQKKAAEDAERAEDERASRSAERSAASDDESESTGSSGDPVPSAPVDCNNYSGNKKTGCALLSEYGFSTSQMSCLDKLWMKESGWRTTAENPSSGAYGIPQSLPGNKMATVASDWRTNPATQIRWGLGYIKDRYGTPCGAWSHSQANGWY</sequence>
<feature type="compositionally biased region" description="Low complexity" evidence="1">
    <location>
        <begin position="354"/>
        <end position="368"/>
    </location>
</feature>
<name>A0ABP6SV52_9ACTN</name>
<comment type="caution">
    <text evidence="3">The sequence shown here is derived from an EMBL/GenBank/DDBJ whole genome shotgun (WGS) entry which is preliminary data.</text>
</comment>
<keyword evidence="2" id="KW-0812">Transmembrane</keyword>
<proteinExistence type="predicted"/>
<feature type="region of interest" description="Disordered" evidence="1">
    <location>
        <begin position="1"/>
        <end position="197"/>
    </location>
</feature>
<evidence type="ECO:0008006" key="5">
    <source>
        <dbReference type="Google" id="ProtNLM"/>
    </source>
</evidence>
<feature type="region of interest" description="Disordered" evidence="1">
    <location>
        <begin position="214"/>
        <end position="259"/>
    </location>
</feature>
<dbReference type="InterPro" id="IPR023346">
    <property type="entry name" value="Lysozyme-like_dom_sf"/>
</dbReference>
<reference evidence="4" key="1">
    <citation type="journal article" date="2019" name="Int. J. Syst. Evol. Microbiol.">
        <title>The Global Catalogue of Microorganisms (GCM) 10K type strain sequencing project: providing services to taxonomists for standard genome sequencing and annotation.</title>
        <authorList>
            <consortium name="The Broad Institute Genomics Platform"/>
            <consortium name="The Broad Institute Genome Sequencing Center for Infectious Disease"/>
            <person name="Wu L."/>
            <person name="Ma J."/>
        </authorList>
    </citation>
    <scope>NUCLEOTIDE SEQUENCE [LARGE SCALE GENOMIC DNA]</scope>
    <source>
        <strain evidence="4">JCM 9458</strain>
    </source>
</reference>
<feature type="compositionally biased region" description="Basic and acidic residues" evidence="1">
    <location>
        <begin position="58"/>
        <end position="72"/>
    </location>
</feature>
<dbReference type="SUPFAM" id="SSF53955">
    <property type="entry name" value="Lysozyme-like"/>
    <property type="match status" value="1"/>
</dbReference>
<dbReference type="Proteomes" id="UP001501676">
    <property type="component" value="Unassembled WGS sequence"/>
</dbReference>
<feature type="region of interest" description="Disordered" evidence="1">
    <location>
        <begin position="333"/>
        <end position="428"/>
    </location>
</feature>
<evidence type="ECO:0000313" key="4">
    <source>
        <dbReference type="Proteomes" id="UP001501676"/>
    </source>
</evidence>